<dbReference type="InterPro" id="IPR019557">
    <property type="entry name" value="AminoTfrase-like_pln_mobile"/>
</dbReference>
<dbReference type="PANTHER" id="PTHR46033">
    <property type="entry name" value="PROTEIN MAIN-LIKE 2"/>
    <property type="match status" value="1"/>
</dbReference>
<sequence length="927" mass="104820">MYMSMAIHRGRPLVMLVQILPKVVSPSEGDEHYDNTHGAMHEQQGVEEGEGNADDDHSNQEETQGQADEEHDNQEDAEAQADEDHVNQEEVAQGQADEGERIPSIVQQMQNEDEEFSQVQEDGEGSDEDEDYPIPSQWREHGFGNPVVHDARQQEWEYRQNEVVQGARYASSEQLKEAVKLWSLSLKKEFRVVKSSPHVYDVCCMKDGCPWRVHAFKGIMKSHWKVSIVTEHTCLEREVAKCNRNLTSAFVANEMYGLILDNPHYEPKQIIVQIERIYNYSISYAKAWRAKQKVFEISFGTYKDSYDNLPRMLATIVQRNPVSYYDVKQFPNPEEGQYKGTILTAIGIDGNNQVLPVTFAFVEESYNMAMRGSRGLPLVGCVEFIMLYFRLHSAGLLTLARLVEGGPVGRDGRDRPRMVIDPSLITALIDRWRPETHTFHLPCGEMTPTLQDVSYLLGLPIVGEAVGPRVIGRTWMEDLEVRFAAFDRLDHLGALEAHPSTRGPSKKWLLQFQATNLHPDADDESVSRSFEAYLLWLFGFIMFKNGHGNTVDKILMPYAREIADADEDQRLAVGRPIVDHRPYELQYYGDLEDDRPTMGTLWRTWANEQARRTYPNFVAELDRLKADDVVWEPYSPQAVATRAPYGLSSWCTSNSGLWLTKTCLVYDIYVEAHCPDRVMRQFGYQQPFPVPRALDRISRGDHRLSRLGQPCSSTWSHAHSALTRVQGGNPFSMAEQLEGLTRANEDFLSMMQAWGVSPRMEVAPVQQPPAPPQQTAPSWPYPSMDAPSTSYMPMGPPPMSFPHMGTPSLQPMGPPAFTPIYPQATGFNMSAGAGPSHTQSIYMGTNINDNEAFFFSDIDSDGGGDLHDVFGASQLDGTSLFATQEATHTPLVQQRPERVARSPDRHTYSTDHVRAQQRARQRRRRGG</sequence>
<name>A0AAQ3X2R1_PASNO</name>
<feature type="region of interest" description="Disordered" evidence="1">
    <location>
        <begin position="886"/>
        <end position="927"/>
    </location>
</feature>
<reference evidence="4 5" key="1">
    <citation type="submission" date="2024-02" db="EMBL/GenBank/DDBJ databases">
        <title>High-quality chromosome-scale genome assembly of Pensacola bahiagrass (Paspalum notatum Flugge var. saurae).</title>
        <authorList>
            <person name="Vega J.M."/>
            <person name="Podio M."/>
            <person name="Orjuela J."/>
            <person name="Siena L.A."/>
            <person name="Pessino S.C."/>
            <person name="Combes M.C."/>
            <person name="Mariac C."/>
            <person name="Albertini E."/>
            <person name="Pupilli F."/>
            <person name="Ortiz J.P.A."/>
            <person name="Leblanc O."/>
        </authorList>
    </citation>
    <scope>NUCLEOTIDE SEQUENCE [LARGE SCALE GENOMIC DNA]</scope>
    <source>
        <strain evidence="4">R1</strain>
        <tissue evidence="4">Leaf</tissue>
    </source>
</reference>
<feature type="region of interest" description="Disordered" evidence="1">
    <location>
        <begin position="27"/>
        <end position="144"/>
    </location>
</feature>
<feature type="compositionally biased region" description="Acidic residues" evidence="1">
    <location>
        <begin position="111"/>
        <end position="132"/>
    </location>
</feature>
<organism evidence="4 5">
    <name type="scientific">Paspalum notatum var. saurae</name>
    <dbReference type="NCBI Taxonomy" id="547442"/>
    <lineage>
        <taxon>Eukaryota</taxon>
        <taxon>Viridiplantae</taxon>
        <taxon>Streptophyta</taxon>
        <taxon>Embryophyta</taxon>
        <taxon>Tracheophyta</taxon>
        <taxon>Spermatophyta</taxon>
        <taxon>Magnoliopsida</taxon>
        <taxon>Liliopsida</taxon>
        <taxon>Poales</taxon>
        <taxon>Poaceae</taxon>
        <taxon>PACMAD clade</taxon>
        <taxon>Panicoideae</taxon>
        <taxon>Andropogonodae</taxon>
        <taxon>Paspaleae</taxon>
        <taxon>Paspalinae</taxon>
        <taxon>Paspalum</taxon>
    </lineage>
</organism>
<proteinExistence type="predicted"/>
<evidence type="ECO:0000313" key="5">
    <source>
        <dbReference type="Proteomes" id="UP001341281"/>
    </source>
</evidence>
<feature type="compositionally biased region" description="Basic residues" evidence="1">
    <location>
        <begin position="915"/>
        <end position="927"/>
    </location>
</feature>
<dbReference type="Pfam" id="PF03108">
    <property type="entry name" value="DBD_Tnp_Mut"/>
    <property type="match status" value="1"/>
</dbReference>
<feature type="compositionally biased region" description="Basic and acidic residues" evidence="1">
    <location>
        <begin position="895"/>
        <end position="914"/>
    </location>
</feature>
<dbReference type="InterPro" id="IPR004332">
    <property type="entry name" value="Transposase_MuDR"/>
</dbReference>
<feature type="domain" description="Aminotransferase-like plant mobile" evidence="3">
    <location>
        <begin position="590"/>
        <end position="700"/>
    </location>
</feature>
<keyword evidence="5" id="KW-1185">Reference proteome</keyword>
<dbReference type="GO" id="GO:0010073">
    <property type="term" value="P:meristem maintenance"/>
    <property type="evidence" value="ECO:0007669"/>
    <property type="project" value="InterPro"/>
</dbReference>
<dbReference type="EMBL" id="CP144750">
    <property type="protein sequence ID" value="WVZ82195.1"/>
    <property type="molecule type" value="Genomic_DNA"/>
</dbReference>
<dbReference type="Proteomes" id="UP001341281">
    <property type="component" value="Chromosome 06"/>
</dbReference>
<dbReference type="Pfam" id="PF10536">
    <property type="entry name" value="PMD"/>
    <property type="match status" value="2"/>
</dbReference>
<dbReference type="AlphaFoldDB" id="A0AAQ3X2R1"/>
<evidence type="ECO:0000259" key="2">
    <source>
        <dbReference type="Pfam" id="PF03108"/>
    </source>
</evidence>
<gene>
    <name evidence="4" type="ORF">U9M48_029483</name>
</gene>
<protein>
    <recommendedName>
        <fullName evidence="6">Transposase MuDR plant domain-containing protein</fullName>
    </recommendedName>
</protein>
<feature type="domain" description="Transposase MuDR plant" evidence="2">
    <location>
        <begin position="163"/>
        <end position="217"/>
    </location>
</feature>
<accession>A0AAQ3X2R1</accession>
<evidence type="ECO:0008006" key="6">
    <source>
        <dbReference type="Google" id="ProtNLM"/>
    </source>
</evidence>
<feature type="domain" description="Aminotransferase-like plant mobile" evidence="3">
    <location>
        <begin position="419"/>
        <end position="566"/>
    </location>
</feature>
<evidence type="ECO:0000256" key="1">
    <source>
        <dbReference type="SAM" id="MobiDB-lite"/>
    </source>
</evidence>
<dbReference type="PANTHER" id="PTHR46033:SF78">
    <property type="entry name" value="OS06G0232700 PROTEIN"/>
    <property type="match status" value="1"/>
</dbReference>
<evidence type="ECO:0000259" key="3">
    <source>
        <dbReference type="Pfam" id="PF10536"/>
    </source>
</evidence>
<feature type="compositionally biased region" description="Acidic residues" evidence="1">
    <location>
        <begin position="67"/>
        <end position="81"/>
    </location>
</feature>
<evidence type="ECO:0000313" key="4">
    <source>
        <dbReference type="EMBL" id="WVZ82195.1"/>
    </source>
</evidence>
<dbReference type="InterPro" id="IPR044824">
    <property type="entry name" value="MAIN-like"/>
</dbReference>